<feature type="compositionally biased region" description="Low complexity" evidence="1">
    <location>
        <begin position="53"/>
        <end position="62"/>
    </location>
</feature>
<dbReference type="GeneID" id="91991663"/>
<evidence type="ECO:0000313" key="3">
    <source>
        <dbReference type="Proteomes" id="UP000054399"/>
    </source>
</evidence>
<feature type="compositionally biased region" description="Basic and acidic residues" evidence="1">
    <location>
        <begin position="1"/>
        <end position="12"/>
    </location>
</feature>
<comment type="caution">
    <text evidence="2">The sequence shown here is derived from an EMBL/GenBank/DDBJ whole genome shotgun (WGS) entry which is preliminary data.</text>
</comment>
<feature type="region of interest" description="Disordered" evidence="1">
    <location>
        <begin position="49"/>
        <end position="95"/>
    </location>
</feature>
<reference evidence="2" key="1">
    <citation type="submission" date="2015-01" db="EMBL/GenBank/DDBJ databases">
        <authorList>
            <consortium name="The Broad Institute Genomics Platform"/>
            <person name="Cuomo C."/>
            <person name="Litvintseva A."/>
            <person name="Chen Y."/>
            <person name="Heitman J."/>
            <person name="Sun S."/>
            <person name="Springer D."/>
            <person name="Dromer F."/>
            <person name="Young S."/>
            <person name="Zeng Q."/>
            <person name="Gargeya S."/>
            <person name="Abouelleil A."/>
            <person name="Alvarado L."/>
            <person name="Chapman S.B."/>
            <person name="Gainer-Dewar J."/>
            <person name="Goldberg J."/>
            <person name="Griggs A."/>
            <person name="Gujja S."/>
            <person name="Hansen M."/>
            <person name="Howarth C."/>
            <person name="Imamovic A."/>
            <person name="Larimer J."/>
            <person name="Murphy C."/>
            <person name="Naylor J."/>
            <person name="Pearson M."/>
            <person name="Priest M."/>
            <person name="Roberts A."/>
            <person name="Saif S."/>
            <person name="Shea T."/>
            <person name="Sykes S."/>
            <person name="Wortman J."/>
            <person name="Nusbaum C."/>
            <person name="Birren B."/>
        </authorList>
    </citation>
    <scope>NUCLEOTIDE SEQUENCE</scope>
    <source>
        <strain evidence="2">IND107</strain>
    </source>
</reference>
<dbReference type="RefSeq" id="XP_066612757.1">
    <property type="nucleotide sequence ID" value="XM_066759270.1"/>
</dbReference>
<feature type="compositionally biased region" description="Basic and acidic residues" evidence="1">
    <location>
        <begin position="72"/>
        <end position="82"/>
    </location>
</feature>
<protein>
    <submittedName>
        <fullName evidence="2">Uncharacterized protein</fullName>
    </submittedName>
</protein>
<name>A0ABR3BNM6_9TREE</name>
<dbReference type="Proteomes" id="UP000054399">
    <property type="component" value="Unassembled WGS sequence"/>
</dbReference>
<keyword evidence="3" id="KW-1185">Reference proteome</keyword>
<organism evidence="2 3">
    <name type="scientific">Cryptococcus tetragattii IND107</name>
    <dbReference type="NCBI Taxonomy" id="1296105"/>
    <lineage>
        <taxon>Eukaryota</taxon>
        <taxon>Fungi</taxon>
        <taxon>Dikarya</taxon>
        <taxon>Basidiomycota</taxon>
        <taxon>Agaricomycotina</taxon>
        <taxon>Tremellomycetes</taxon>
        <taxon>Tremellales</taxon>
        <taxon>Cryptococcaceae</taxon>
        <taxon>Cryptococcus</taxon>
        <taxon>Cryptococcus gattii species complex</taxon>
    </lineage>
</organism>
<evidence type="ECO:0000313" key="2">
    <source>
        <dbReference type="EMBL" id="KAL0245673.1"/>
    </source>
</evidence>
<accession>A0ABR3BNM6</accession>
<reference evidence="2" key="2">
    <citation type="submission" date="2024-01" db="EMBL/GenBank/DDBJ databases">
        <title>Comparative genomics of Cryptococcus and Kwoniella reveals pathogenesis evolution and contrasting modes of karyotype evolution via chromosome fusion or intercentromeric recombination.</title>
        <authorList>
            <person name="Coelho M.A."/>
            <person name="David-Palma M."/>
            <person name="Shea T."/>
            <person name="Bowers K."/>
            <person name="Mcginley-Smith S."/>
            <person name="Mohammad A.W."/>
            <person name="Gnirke A."/>
            <person name="Yurkov A.M."/>
            <person name="Nowrousian M."/>
            <person name="Sun S."/>
            <person name="Cuomo C.A."/>
            <person name="Heitman J."/>
        </authorList>
    </citation>
    <scope>NUCLEOTIDE SEQUENCE</scope>
    <source>
        <strain evidence="2">IND107</strain>
    </source>
</reference>
<sequence length="95" mass="10554">MRIREISLKEAKDDEDDERQLDRLASSGTSDVSGLTFLQSSSNFGSEYHFQVSSTSSPPTSTILTAREDDETLRSEKQTGREEVDDPGSCRSIHV</sequence>
<dbReference type="EMBL" id="ATAM02000008">
    <property type="protein sequence ID" value="KAL0245673.1"/>
    <property type="molecule type" value="Genomic_DNA"/>
</dbReference>
<proteinExistence type="predicted"/>
<gene>
    <name evidence="2" type="ORF">I308_104807</name>
</gene>
<evidence type="ECO:0000256" key="1">
    <source>
        <dbReference type="SAM" id="MobiDB-lite"/>
    </source>
</evidence>
<feature type="region of interest" description="Disordered" evidence="1">
    <location>
        <begin position="1"/>
        <end position="33"/>
    </location>
</feature>